<organism evidence="1 2">
    <name type="scientific">Vibrio maritimus</name>
    <dbReference type="NCBI Taxonomy" id="990268"/>
    <lineage>
        <taxon>Bacteria</taxon>
        <taxon>Pseudomonadati</taxon>
        <taxon>Pseudomonadota</taxon>
        <taxon>Gammaproteobacteria</taxon>
        <taxon>Vibrionales</taxon>
        <taxon>Vibrionaceae</taxon>
        <taxon>Vibrio</taxon>
    </lineage>
</organism>
<evidence type="ECO:0000313" key="1">
    <source>
        <dbReference type="EMBL" id="GAL21468.1"/>
    </source>
</evidence>
<keyword evidence="2" id="KW-1185">Reference proteome</keyword>
<dbReference type="Proteomes" id="UP000029228">
    <property type="component" value="Unassembled WGS sequence"/>
</dbReference>
<gene>
    <name evidence="1" type="ORF">JCM19235_4950</name>
</gene>
<reference evidence="1 2" key="1">
    <citation type="submission" date="2014-09" db="EMBL/GenBank/DDBJ databases">
        <title>Vibrio maritimus JCM 19235. (C45) whole genome shotgun sequence.</title>
        <authorList>
            <person name="Sawabe T."/>
            <person name="Meirelles P."/>
            <person name="Nakanishi M."/>
            <person name="Sayaka M."/>
            <person name="Hattori M."/>
            <person name="Ohkuma M."/>
        </authorList>
    </citation>
    <scope>NUCLEOTIDE SEQUENCE [LARGE SCALE GENOMIC DNA]</scope>
    <source>
        <strain evidence="2">JCM19235</strain>
    </source>
</reference>
<proteinExistence type="predicted"/>
<accession>A0A090S3W7</accession>
<name>A0A090S3W7_9VIBR</name>
<dbReference type="EMBL" id="BBMR01000008">
    <property type="protein sequence ID" value="GAL21468.1"/>
    <property type="molecule type" value="Genomic_DNA"/>
</dbReference>
<protein>
    <submittedName>
        <fullName evidence="1">Uncharacterized protein</fullName>
    </submittedName>
</protein>
<comment type="caution">
    <text evidence="1">The sequence shown here is derived from an EMBL/GenBank/DDBJ whole genome shotgun (WGS) entry which is preliminary data.</text>
</comment>
<sequence>MWEAQKKFCEIVSTSAAKTSETTDTNLFQVGIVYWTGKKSPLK</sequence>
<reference evidence="1 2" key="2">
    <citation type="submission" date="2014-09" db="EMBL/GenBank/DDBJ databases">
        <authorList>
            <consortium name="NBRP consortium"/>
            <person name="Sawabe T."/>
            <person name="Meirelles P."/>
            <person name="Nakanishi M."/>
            <person name="Sayaka M."/>
            <person name="Hattori M."/>
            <person name="Ohkuma M."/>
        </authorList>
    </citation>
    <scope>NUCLEOTIDE SEQUENCE [LARGE SCALE GENOMIC DNA]</scope>
    <source>
        <strain evidence="2">JCM19235</strain>
    </source>
</reference>
<evidence type="ECO:0000313" key="2">
    <source>
        <dbReference type="Proteomes" id="UP000029228"/>
    </source>
</evidence>
<dbReference type="AlphaFoldDB" id="A0A090S3W7"/>